<evidence type="ECO:0000256" key="2">
    <source>
        <dbReference type="ARBA" id="ARBA00023125"/>
    </source>
</evidence>
<dbReference type="InterPro" id="IPR001647">
    <property type="entry name" value="HTH_TetR"/>
</dbReference>
<dbReference type="SUPFAM" id="SSF48498">
    <property type="entry name" value="Tetracyclin repressor-like, C-terminal domain"/>
    <property type="match status" value="1"/>
</dbReference>
<dbReference type="Gene3D" id="1.10.357.10">
    <property type="entry name" value="Tetracycline Repressor, domain 2"/>
    <property type="match status" value="1"/>
</dbReference>
<gene>
    <name evidence="6" type="ORF">GCM10010915_15630</name>
</gene>
<accession>A0A916Y922</accession>
<dbReference type="FunFam" id="1.10.10.60:FF:000141">
    <property type="entry name" value="TetR family transcriptional regulator"/>
    <property type="match status" value="1"/>
</dbReference>
<dbReference type="Proteomes" id="UP000633205">
    <property type="component" value="Unassembled WGS sequence"/>
</dbReference>
<evidence type="ECO:0000256" key="4">
    <source>
        <dbReference type="PROSITE-ProRule" id="PRU00335"/>
    </source>
</evidence>
<dbReference type="Pfam" id="PF14246">
    <property type="entry name" value="TetR_C_7"/>
    <property type="match status" value="1"/>
</dbReference>
<dbReference type="GO" id="GO:0045892">
    <property type="term" value="P:negative regulation of DNA-templated transcription"/>
    <property type="evidence" value="ECO:0007669"/>
    <property type="project" value="UniProtKB-ARBA"/>
</dbReference>
<dbReference type="Pfam" id="PF00440">
    <property type="entry name" value="TetR_N"/>
    <property type="match status" value="1"/>
</dbReference>
<comment type="caution">
    <text evidence="6">The sequence shown here is derived from an EMBL/GenBank/DDBJ whole genome shotgun (WGS) entry which is preliminary data.</text>
</comment>
<dbReference type="PANTHER" id="PTHR30055">
    <property type="entry name" value="HTH-TYPE TRANSCRIPTIONAL REGULATOR RUTR"/>
    <property type="match status" value="1"/>
</dbReference>
<dbReference type="PANTHER" id="PTHR30055:SF234">
    <property type="entry name" value="HTH-TYPE TRANSCRIPTIONAL REGULATOR BETI"/>
    <property type="match status" value="1"/>
</dbReference>
<organism evidence="6 7">
    <name type="scientific">Microbacterium faecale</name>
    <dbReference type="NCBI Taxonomy" id="1804630"/>
    <lineage>
        <taxon>Bacteria</taxon>
        <taxon>Bacillati</taxon>
        <taxon>Actinomycetota</taxon>
        <taxon>Actinomycetes</taxon>
        <taxon>Micrococcales</taxon>
        <taxon>Microbacteriaceae</taxon>
        <taxon>Microbacterium</taxon>
    </lineage>
</organism>
<dbReference type="GO" id="GO:0003700">
    <property type="term" value="F:DNA-binding transcription factor activity"/>
    <property type="evidence" value="ECO:0007669"/>
    <property type="project" value="TreeGrafter"/>
</dbReference>
<keyword evidence="1" id="KW-0805">Transcription regulation</keyword>
<reference evidence="6" key="1">
    <citation type="journal article" date="2014" name="Int. J. Syst. Evol. Microbiol.">
        <title>Complete genome sequence of Corynebacterium casei LMG S-19264T (=DSM 44701T), isolated from a smear-ripened cheese.</title>
        <authorList>
            <consortium name="US DOE Joint Genome Institute (JGI-PGF)"/>
            <person name="Walter F."/>
            <person name="Albersmeier A."/>
            <person name="Kalinowski J."/>
            <person name="Ruckert C."/>
        </authorList>
    </citation>
    <scope>NUCLEOTIDE SEQUENCE</scope>
    <source>
        <strain evidence="6">CGMCC 1.15152</strain>
    </source>
</reference>
<dbReference type="EMBL" id="BMHO01000001">
    <property type="protein sequence ID" value="GGD35915.1"/>
    <property type="molecule type" value="Genomic_DNA"/>
</dbReference>
<sequence>MLRPSSRAKREAILLAAERQFLADGYDAVTMDSIATESGVAKQTLYRHFGSKRALFLALVTTQTTAAGGRAHGEHPQIDADTDVRATLTTRLEAQLAIVLAPELLSLRRLVIGEQGRSPELAAALYEHGPRHAMRVLADMLREFDAHGLLAVPDPESAATQLNWLVMGEPVNAAMLLGDDAVPSPAEQRHHVARALDLFLAGFAATERPTNAR</sequence>
<keyword evidence="7" id="KW-1185">Reference proteome</keyword>
<dbReference type="GO" id="GO:0000976">
    <property type="term" value="F:transcription cis-regulatory region binding"/>
    <property type="evidence" value="ECO:0007669"/>
    <property type="project" value="TreeGrafter"/>
</dbReference>
<dbReference type="InterPro" id="IPR039536">
    <property type="entry name" value="TetR_C_Proteobacteria"/>
</dbReference>
<dbReference type="PROSITE" id="PS50977">
    <property type="entry name" value="HTH_TETR_2"/>
    <property type="match status" value="1"/>
</dbReference>
<dbReference type="Gene3D" id="1.10.10.60">
    <property type="entry name" value="Homeodomain-like"/>
    <property type="match status" value="1"/>
</dbReference>
<keyword evidence="2 4" id="KW-0238">DNA-binding</keyword>
<evidence type="ECO:0000256" key="3">
    <source>
        <dbReference type="ARBA" id="ARBA00023163"/>
    </source>
</evidence>
<evidence type="ECO:0000256" key="1">
    <source>
        <dbReference type="ARBA" id="ARBA00023015"/>
    </source>
</evidence>
<feature type="domain" description="HTH tetR-type" evidence="5">
    <location>
        <begin position="7"/>
        <end position="67"/>
    </location>
</feature>
<dbReference type="InterPro" id="IPR050109">
    <property type="entry name" value="HTH-type_TetR-like_transc_reg"/>
</dbReference>
<protein>
    <submittedName>
        <fullName evidence="6">Transcriptional regulator</fullName>
    </submittedName>
</protein>
<evidence type="ECO:0000259" key="5">
    <source>
        <dbReference type="PROSITE" id="PS50977"/>
    </source>
</evidence>
<dbReference type="AlphaFoldDB" id="A0A916Y922"/>
<evidence type="ECO:0000313" key="7">
    <source>
        <dbReference type="Proteomes" id="UP000633205"/>
    </source>
</evidence>
<dbReference type="RefSeq" id="WP_188711717.1">
    <property type="nucleotide sequence ID" value="NZ_BMHO01000001.1"/>
</dbReference>
<dbReference type="SUPFAM" id="SSF46689">
    <property type="entry name" value="Homeodomain-like"/>
    <property type="match status" value="1"/>
</dbReference>
<feature type="DNA-binding region" description="H-T-H motif" evidence="4">
    <location>
        <begin position="30"/>
        <end position="49"/>
    </location>
</feature>
<reference evidence="6" key="2">
    <citation type="submission" date="2020-09" db="EMBL/GenBank/DDBJ databases">
        <authorList>
            <person name="Sun Q."/>
            <person name="Zhou Y."/>
        </authorList>
    </citation>
    <scope>NUCLEOTIDE SEQUENCE</scope>
    <source>
        <strain evidence="6">CGMCC 1.15152</strain>
    </source>
</reference>
<proteinExistence type="predicted"/>
<keyword evidence="3" id="KW-0804">Transcription</keyword>
<dbReference type="InterPro" id="IPR036271">
    <property type="entry name" value="Tet_transcr_reg_TetR-rel_C_sf"/>
</dbReference>
<evidence type="ECO:0000313" key="6">
    <source>
        <dbReference type="EMBL" id="GGD35915.1"/>
    </source>
</evidence>
<name>A0A916Y922_9MICO</name>
<dbReference type="InterPro" id="IPR009057">
    <property type="entry name" value="Homeodomain-like_sf"/>
</dbReference>
<dbReference type="PRINTS" id="PR00455">
    <property type="entry name" value="HTHTETR"/>
</dbReference>